<keyword evidence="3" id="KW-1185">Reference proteome</keyword>
<dbReference type="AlphaFoldDB" id="A0A1M6TKI3"/>
<dbReference type="Pfam" id="PF12784">
    <property type="entry name" value="PDDEXK_2"/>
    <property type="match status" value="1"/>
</dbReference>
<name>A0A1M6TKI3_9BACT</name>
<accession>A0A1M6TKI3</accession>
<gene>
    <name evidence="2" type="ORF">SAMN05720469_11041</name>
</gene>
<dbReference type="Proteomes" id="UP000184275">
    <property type="component" value="Unassembled WGS sequence"/>
</dbReference>
<evidence type="ECO:0000313" key="3">
    <source>
        <dbReference type="Proteomes" id="UP000184275"/>
    </source>
</evidence>
<evidence type="ECO:0008006" key="4">
    <source>
        <dbReference type="Google" id="ProtNLM"/>
    </source>
</evidence>
<feature type="compositionally biased region" description="Polar residues" evidence="1">
    <location>
        <begin position="1"/>
        <end position="16"/>
    </location>
</feature>
<reference evidence="3" key="1">
    <citation type="submission" date="2016-11" db="EMBL/GenBank/DDBJ databases">
        <authorList>
            <person name="Varghese N."/>
            <person name="Submissions S."/>
        </authorList>
    </citation>
    <scope>NUCLEOTIDE SEQUENCE [LARGE SCALE GENOMIC DNA]</scope>
    <source>
        <strain evidence="3">UWOS</strain>
    </source>
</reference>
<protein>
    <recommendedName>
        <fullName evidence="4">Transposase/invertase (TIGR01784 family)</fullName>
    </recommendedName>
</protein>
<evidence type="ECO:0000313" key="2">
    <source>
        <dbReference type="EMBL" id="SHK57454.1"/>
    </source>
</evidence>
<organism evidence="2 3">
    <name type="scientific">Fibrobacter intestinalis</name>
    <dbReference type="NCBI Taxonomy" id="28122"/>
    <lineage>
        <taxon>Bacteria</taxon>
        <taxon>Pseudomonadati</taxon>
        <taxon>Fibrobacterota</taxon>
        <taxon>Fibrobacteria</taxon>
        <taxon>Fibrobacterales</taxon>
        <taxon>Fibrobacteraceae</taxon>
        <taxon>Fibrobacter</taxon>
    </lineage>
</organism>
<evidence type="ECO:0000256" key="1">
    <source>
        <dbReference type="SAM" id="MobiDB-lite"/>
    </source>
</evidence>
<dbReference type="PANTHER" id="PTHR41317:SF1">
    <property type="entry name" value="PD-(D_E)XK NUCLEASE FAMILY TRANSPOSASE"/>
    <property type="match status" value="1"/>
</dbReference>
<dbReference type="EMBL" id="FRAW01000010">
    <property type="protein sequence ID" value="SHK57454.1"/>
    <property type="molecule type" value="Genomic_DNA"/>
</dbReference>
<sequence length="357" mass="40369">MSAQNPQFSQFLQNPSLDKGPEAGESRIPPILRGKTYLDPLYDPAFRAFFSDEAALKDFLDALLRLPPGRRIERLTFTFADPVEFRIPGPKTVVFDIHAFTEDGRFLDIEMQRAKHSFLVDRMLLYSAFLAIKGKQAMESSPESLSLERSERDFRRYEMPEAISVWLCNFHPVEGFEGYRDEWSLYSGNALERAFSAAISPDGKKPVPRPVSEKLRYIVVDLPNFVKERGELSGPESREDLWLYLLTHAGERDCVRDFGDPLASGALERIRVGSAQDELLKEQAKEMVTQDEIDVRIADGVLRGREEGRAEGVAEGSLSAKREIATAMLRENLLTEAEIARHFGLSLAEIEALKRTL</sequence>
<dbReference type="PANTHER" id="PTHR41317">
    <property type="entry name" value="PD-(D_E)XK NUCLEASE FAMILY TRANSPOSASE"/>
    <property type="match status" value="1"/>
</dbReference>
<dbReference type="RefSeq" id="WP_073303656.1">
    <property type="nucleotide sequence ID" value="NZ_FRAW01000010.1"/>
</dbReference>
<feature type="region of interest" description="Disordered" evidence="1">
    <location>
        <begin position="1"/>
        <end position="28"/>
    </location>
</feature>
<proteinExistence type="predicted"/>